<dbReference type="Pfam" id="PF11807">
    <property type="entry name" value="UstYa"/>
    <property type="match status" value="1"/>
</dbReference>
<comment type="similarity">
    <text evidence="3">Belongs to the ustYa family.</text>
</comment>
<feature type="transmembrane region" description="Helical" evidence="5">
    <location>
        <begin position="41"/>
        <end position="62"/>
    </location>
</feature>
<keyword evidence="5" id="KW-1133">Transmembrane helix</keyword>
<proteinExistence type="inferred from homology"/>
<evidence type="ECO:0000313" key="7">
    <source>
        <dbReference type="Proteomes" id="UP000001798"/>
    </source>
</evidence>
<keyword evidence="5" id="KW-0472">Membrane</keyword>
<evidence type="ECO:0000256" key="5">
    <source>
        <dbReference type="SAM" id="Phobius"/>
    </source>
</evidence>
<evidence type="ECO:0000256" key="4">
    <source>
        <dbReference type="SAM" id="MobiDB-lite"/>
    </source>
</evidence>
<reference evidence="6 7" key="2">
    <citation type="journal article" date="2012" name="Eukaryot. Cell">
        <title>Genome update of Botrytis cinerea strains B05.10 and T4.</title>
        <authorList>
            <person name="Staats M."/>
            <person name="van Kan J.A."/>
        </authorList>
    </citation>
    <scope>NUCLEOTIDE SEQUENCE [LARGE SCALE GENOMIC DNA]</scope>
    <source>
        <strain evidence="6 7">B05.10</strain>
    </source>
</reference>
<keyword evidence="7" id="KW-1185">Reference proteome</keyword>
<dbReference type="VEuPathDB" id="FungiDB:Bcin02g07490"/>
<name>A0A384JA95_BOTFB</name>
<sequence>MEENKLLGRTSSSDDDTEDSTFTSRIKRISNHETFFSRMHILRFCLEIILIFCLLGTTGIILRNGTNKAGANSNQIWPAGSDYNHFVPHDVSSRGIPKPSGPDQYQIDADAFHDRGVFNQTLSSWQGLSHAFVRATPYDGSGPQKLFAGDLFEIAAFHQMHCLTSILEDFGLLAAGIPKEELPGYHSGVTLTWEEHKAHCFNYVRQALMCFADSTAEGHIEGDPHRVADHGVMHVCNDFDALLAWSKEPERALPKSWKVTD</sequence>
<evidence type="ECO:0000256" key="2">
    <source>
        <dbReference type="ARBA" id="ARBA00023002"/>
    </source>
</evidence>
<dbReference type="RefSeq" id="XP_024547296.1">
    <property type="nucleotide sequence ID" value="XM_024691525.1"/>
</dbReference>
<dbReference type="GO" id="GO:0016491">
    <property type="term" value="F:oxidoreductase activity"/>
    <property type="evidence" value="ECO:0007669"/>
    <property type="project" value="UniProtKB-KW"/>
</dbReference>
<dbReference type="OrthoDB" id="3687641at2759"/>
<keyword evidence="5" id="KW-0812">Transmembrane</keyword>
<organism evidence="6 7">
    <name type="scientific">Botryotinia fuckeliana (strain B05.10)</name>
    <name type="common">Noble rot fungus</name>
    <name type="synonym">Botrytis cinerea</name>
    <dbReference type="NCBI Taxonomy" id="332648"/>
    <lineage>
        <taxon>Eukaryota</taxon>
        <taxon>Fungi</taxon>
        <taxon>Dikarya</taxon>
        <taxon>Ascomycota</taxon>
        <taxon>Pezizomycotina</taxon>
        <taxon>Leotiomycetes</taxon>
        <taxon>Helotiales</taxon>
        <taxon>Sclerotiniaceae</taxon>
        <taxon>Botrytis</taxon>
    </lineage>
</organism>
<gene>
    <name evidence="6" type="ORF">BCIN_02g07490</name>
</gene>
<accession>A0A384JA95</accession>
<dbReference type="EMBL" id="CP009806">
    <property type="protein sequence ID" value="ATZ47473.1"/>
    <property type="molecule type" value="Genomic_DNA"/>
</dbReference>
<dbReference type="GO" id="GO:0043386">
    <property type="term" value="P:mycotoxin biosynthetic process"/>
    <property type="evidence" value="ECO:0007669"/>
    <property type="project" value="InterPro"/>
</dbReference>
<dbReference type="PANTHER" id="PTHR33365">
    <property type="entry name" value="YALI0B05434P"/>
    <property type="match status" value="1"/>
</dbReference>
<comment type="pathway">
    <text evidence="1">Mycotoxin biosynthesis.</text>
</comment>
<evidence type="ECO:0008006" key="8">
    <source>
        <dbReference type="Google" id="ProtNLM"/>
    </source>
</evidence>
<evidence type="ECO:0000313" key="6">
    <source>
        <dbReference type="EMBL" id="ATZ47473.1"/>
    </source>
</evidence>
<evidence type="ECO:0000256" key="1">
    <source>
        <dbReference type="ARBA" id="ARBA00004685"/>
    </source>
</evidence>
<keyword evidence="2" id="KW-0560">Oxidoreductase</keyword>
<dbReference type="KEGG" id="bfu:BCIN_02g07490"/>
<reference evidence="6 7" key="1">
    <citation type="journal article" date="2011" name="PLoS Genet.">
        <title>Genomic analysis of the necrotrophic fungal pathogens Sclerotinia sclerotiorum and Botrytis cinerea.</title>
        <authorList>
            <person name="Amselem J."/>
            <person name="Cuomo C.A."/>
            <person name="van Kan J.A."/>
            <person name="Viaud M."/>
            <person name="Benito E.P."/>
            <person name="Couloux A."/>
            <person name="Coutinho P.M."/>
            <person name="de Vries R.P."/>
            <person name="Dyer P.S."/>
            <person name="Fillinger S."/>
            <person name="Fournier E."/>
            <person name="Gout L."/>
            <person name="Hahn M."/>
            <person name="Kohn L."/>
            <person name="Lapalu N."/>
            <person name="Plummer K.M."/>
            <person name="Pradier J.M."/>
            <person name="Quevillon E."/>
            <person name="Sharon A."/>
            <person name="Simon A."/>
            <person name="ten Have A."/>
            <person name="Tudzynski B."/>
            <person name="Tudzynski P."/>
            <person name="Wincker P."/>
            <person name="Andrew M."/>
            <person name="Anthouard V."/>
            <person name="Beever R.E."/>
            <person name="Beffa R."/>
            <person name="Benoit I."/>
            <person name="Bouzid O."/>
            <person name="Brault B."/>
            <person name="Chen Z."/>
            <person name="Choquer M."/>
            <person name="Collemare J."/>
            <person name="Cotton P."/>
            <person name="Danchin E.G."/>
            <person name="Da Silva C."/>
            <person name="Gautier A."/>
            <person name="Giraud C."/>
            <person name="Giraud T."/>
            <person name="Gonzalez C."/>
            <person name="Grossetete S."/>
            <person name="Guldener U."/>
            <person name="Henrissat B."/>
            <person name="Howlett B.J."/>
            <person name="Kodira C."/>
            <person name="Kretschmer M."/>
            <person name="Lappartient A."/>
            <person name="Leroch M."/>
            <person name="Levis C."/>
            <person name="Mauceli E."/>
            <person name="Neuveglise C."/>
            <person name="Oeser B."/>
            <person name="Pearson M."/>
            <person name="Poulain J."/>
            <person name="Poussereau N."/>
            <person name="Quesneville H."/>
            <person name="Rascle C."/>
            <person name="Schumacher J."/>
            <person name="Segurens B."/>
            <person name="Sexton A."/>
            <person name="Silva E."/>
            <person name="Sirven C."/>
            <person name="Soanes D.M."/>
            <person name="Talbot N.J."/>
            <person name="Templeton M."/>
            <person name="Yandava C."/>
            <person name="Yarden O."/>
            <person name="Zeng Q."/>
            <person name="Rollins J.A."/>
            <person name="Lebrun M.H."/>
            <person name="Dickman M."/>
        </authorList>
    </citation>
    <scope>NUCLEOTIDE SEQUENCE [LARGE SCALE GENOMIC DNA]</scope>
    <source>
        <strain evidence="6 7">B05.10</strain>
    </source>
</reference>
<protein>
    <recommendedName>
        <fullName evidence="8">Oxidase ustYa</fullName>
    </recommendedName>
</protein>
<dbReference type="InterPro" id="IPR021765">
    <property type="entry name" value="UstYa-like"/>
</dbReference>
<dbReference type="PANTHER" id="PTHR33365:SF11">
    <property type="entry name" value="TAT PATHWAY SIGNAL SEQUENCE"/>
    <property type="match status" value="1"/>
</dbReference>
<dbReference type="GeneID" id="36393968"/>
<reference evidence="6 7" key="3">
    <citation type="journal article" date="2017" name="Mol. Plant Pathol.">
        <title>A gapless genome sequence of the fungus Botrytis cinerea.</title>
        <authorList>
            <person name="Van Kan J.A."/>
            <person name="Stassen J.H."/>
            <person name="Mosbach A."/>
            <person name="Van Der Lee T.A."/>
            <person name="Faino L."/>
            <person name="Farmer A.D."/>
            <person name="Papasotiriou D.G."/>
            <person name="Zhou S."/>
            <person name="Seidl M.F."/>
            <person name="Cottam E."/>
            <person name="Edel D."/>
            <person name="Hahn M."/>
            <person name="Schwartz D.C."/>
            <person name="Dietrich R.A."/>
            <person name="Widdison S."/>
            <person name="Scalliet G."/>
        </authorList>
    </citation>
    <scope>NUCLEOTIDE SEQUENCE [LARGE SCALE GENOMIC DNA]</scope>
    <source>
        <strain evidence="6 7">B05.10</strain>
    </source>
</reference>
<feature type="region of interest" description="Disordered" evidence="4">
    <location>
        <begin position="1"/>
        <end position="21"/>
    </location>
</feature>
<dbReference type="Proteomes" id="UP000001798">
    <property type="component" value="Chromosome 2"/>
</dbReference>
<evidence type="ECO:0000256" key="3">
    <source>
        <dbReference type="ARBA" id="ARBA00035112"/>
    </source>
</evidence>
<dbReference type="AlphaFoldDB" id="A0A384JA95"/>